<accession>A0ABW4CPV2</accession>
<dbReference type="PROSITE" id="PS50930">
    <property type="entry name" value="HTH_LYTTR"/>
    <property type="match status" value="1"/>
</dbReference>
<dbReference type="RefSeq" id="WP_125696284.1">
    <property type="nucleotide sequence ID" value="NZ_JBHTOG010000022.1"/>
</dbReference>
<keyword evidence="3 6" id="KW-0238">DNA-binding</keyword>
<dbReference type="Pfam" id="PF04397">
    <property type="entry name" value="LytTR"/>
    <property type="match status" value="1"/>
</dbReference>
<dbReference type="InterPro" id="IPR046947">
    <property type="entry name" value="LytR-like"/>
</dbReference>
<keyword evidence="2" id="KW-0805">Transcription regulation</keyword>
<name>A0ABW4CPV2_9LACO</name>
<keyword evidence="7" id="KW-1185">Reference proteome</keyword>
<dbReference type="Proteomes" id="UP001597192">
    <property type="component" value="Unassembled WGS sequence"/>
</dbReference>
<evidence type="ECO:0000313" key="7">
    <source>
        <dbReference type="Proteomes" id="UP001597192"/>
    </source>
</evidence>
<keyword evidence="1" id="KW-0963">Cytoplasm</keyword>
<protein>
    <submittedName>
        <fullName evidence="6">LytTR family DNA-binding domain-containing protein</fullName>
    </submittedName>
</protein>
<dbReference type="EMBL" id="JBHTOG010000022">
    <property type="protein sequence ID" value="MFD1432053.1"/>
    <property type="molecule type" value="Genomic_DNA"/>
</dbReference>
<feature type="domain" description="HTH LytTR-type" evidence="5">
    <location>
        <begin position="46"/>
        <end position="145"/>
    </location>
</feature>
<dbReference type="InterPro" id="IPR007492">
    <property type="entry name" value="LytTR_DNA-bd_dom"/>
</dbReference>
<sequence>MKIELHIDPNVAPEHADVYVQALTPPLQTALDQLGQVDQQWWGYQDKQIIPLDLRHLSLIRASDDTVTAYRVGGGPVQLRERLYQLEAALPSNFIRVSKGEIVNGDSIDHLSVGLNGLINIAMQDGQVAMVSRRYMRSLKERLGL</sequence>
<reference evidence="7" key="1">
    <citation type="journal article" date="2019" name="Int. J. Syst. Evol. Microbiol.">
        <title>The Global Catalogue of Microorganisms (GCM) 10K type strain sequencing project: providing services to taxonomists for standard genome sequencing and annotation.</title>
        <authorList>
            <consortium name="The Broad Institute Genomics Platform"/>
            <consortium name="The Broad Institute Genome Sequencing Center for Infectious Disease"/>
            <person name="Wu L."/>
            <person name="Ma J."/>
        </authorList>
    </citation>
    <scope>NUCLEOTIDE SEQUENCE [LARGE SCALE GENOMIC DNA]</scope>
    <source>
        <strain evidence="7">CCM 8947</strain>
    </source>
</reference>
<evidence type="ECO:0000256" key="2">
    <source>
        <dbReference type="ARBA" id="ARBA00023015"/>
    </source>
</evidence>
<comment type="caution">
    <text evidence="6">The sequence shown here is derived from an EMBL/GenBank/DDBJ whole genome shotgun (WGS) entry which is preliminary data.</text>
</comment>
<evidence type="ECO:0000256" key="1">
    <source>
        <dbReference type="ARBA" id="ARBA00022490"/>
    </source>
</evidence>
<evidence type="ECO:0000313" key="6">
    <source>
        <dbReference type="EMBL" id="MFD1432053.1"/>
    </source>
</evidence>
<dbReference type="PANTHER" id="PTHR37299">
    <property type="entry name" value="TRANSCRIPTIONAL REGULATOR-RELATED"/>
    <property type="match status" value="1"/>
</dbReference>
<evidence type="ECO:0000256" key="3">
    <source>
        <dbReference type="ARBA" id="ARBA00023125"/>
    </source>
</evidence>
<keyword evidence="4" id="KW-0804">Transcription</keyword>
<evidence type="ECO:0000256" key="4">
    <source>
        <dbReference type="ARBA" id="ARBA00023163"/>
    </source>
</evidence>
<gene>
    <name evidence="6" type="ORF">ACFQ47_05075</name>
</gene>
<dbReference type="GO" id="GO:0003677">
    <property type="term" value="F:DNA binding"/>
    <property type="evidence" value="ECO:0007669"/>
    <property type="project" value="UniProtKB-KW"/>
</dbReference>
<evidence type="ECO:0000259" key="5">
    <source>
        <dbReference type="PROSITE" id="PS50930"/>
    </source>
</evidence>
<dbReference type="Gene3D" id="2.40.50.1020">
    <property type="entry name" value="LytTr DNA-binding domain"/>
    <property type="match status" value="1"/>
</dbReference>
<dbReference type="PANTHER" id="PTHR37299:SF2">
    <property type="entry name" value="HTH LYTTR-TYPE DOMAIN-CONTAINING PROTEIN"/>
    <property type="match status" value="1"/>
</dbReference>
<proteinExistence type="predicted"/>
<dbReference type="SMART" id="SM00850">
    <property type="entry name" value="LytTR"/>
    <property type="match status" value="1"/>
</dbReference>
<organism evidence="6 7">
    <name type="scientific">Lacticaseibacillus yichunensis</name>
    <dbReference type="NCBI Taxonomy" id="2486015"/>
    <lineage>
        <taxon>Bacteria</taxon>
        <taxon>Bacillati</taxon>
        <taxon>Bacillota</taxon>
        <taxon>Bacilli</taxon>
        <taxon>Lactobacillales</taxon>
        <taxon>Lactobacillaceae</taxon>
        <taxon>Lacticaseibacillus</taxon>
    </lineage>
</organism>